<keyword evidence="2" id="KW-0808">Transferase</keyword>
<dbReference type="PANTHER" id="PTHR32379">
    <property type="entry name" value="GUANIDINOACETATE N-METHYLTRANSFERASE"/>
    <property type="match status" value="1"/>
</dbReference>
<feature type="domain" description="RMT2" evidence="4">
    <location>
        <begin position="23"/>
        <end position="266"/>
    </location>
</feature>
<dbReference type="GO" id="GO:0032259">
    <property type="term" value="P:methylation"/>
    <property type="evidence" value="ECO:0007669"/>
    <property type="project" value="UniProtKB-KW"/>
</dbReference>
<gene>
    <name evidence="5" type="ORF">pdam_00019292</name>
</gene>
<dbReference type="STRING" id="46731.A0A3M6TVJ8"/>
<dbReference type="Gene3D" id="3.40.50.150">
    <property type="entry name" value="Vaccinia Virus protein VP39"/>
    <property type="match status" value="1"/>
</dbReference>
<dbReference type="GO" id="GO:0006601">
    <property type="term" value="P:creatine biosynthetic process"/>
    <property type="evidence" value="ECO:0007669"/>
    <property type="project" value="TreeGrafter"/>
</dbReference>
<keyword evidence="3" id="KW-0949">S-adenosyl-L-methionine</keyword>
<dbReference type="Proteomes" id="UP000275408">
    <property type="component" value="Unassembled WGS sequence"/>
</dbReference>
<protein>
    <recommendedName>
        <fullName evidence="4">RMT2 domain-containing protein</fullName>
    </recommendedName>
</protein>
<evidence type="ECO:0000256" key="2">
    <source>
        <dbReference type="ARBA" id="ARBA00022679"/>
    </source>
</evidence>
<sequence length="266" mass="30090">TRDPARDLTHAGEMAAAQIFGVGENCKPSWGDAAADYDEADEHLEIMGKPVMERWETPYMHKLASIAASKGGRVLELGFGMAISATKIQTFPIDEHVIVECNDNVFKRLEKFAQVAERKVTALKGKLFSTTKFPKTTVDSDFVRGLWEDVVPALPNGSFDGIMYDTYPLSEETWHTHQFNFIKDHAFRLLKPGGVLTYCNLTSWGELLKTKYNDIEKMFEETQVPELLTCGFLREHISTEVIEVDVAPDCRYYSNREMIAPTIIKK</sequence>
<dbReference type="CDD" id="cd02440">
    <property type="entry name" value="AdoMet_MTases"/>
    <property type="match status" value="1"/>
</dbReference>
<dbReference type="InterPro" id="IPR026480">
    <property type="entry name" value="RMT2_dom"/>
</dbReference>
<dbReference type="GO" id="GO:0005634">
    <property type="term" value="C:nucleus"/>
    <property type="evidence" value="ECO:0007669"/>
    <property type="project" value="TreeGrafter"/>
</dbReference>
<comment type="caution">
    <text evidence="5">The sequence shown here is derived from an EMBL/GenBank/DDBJ whole genome shotgun (WGS) entry which is preliminary data.</text>
</comment>
<reference evidence="5 6" key="1">
    <citation type="journal article" date="2018" name="Sci. Rep.">
        <title>Comparative analysis of the Pocillopora damicornis genome highlights role of immune system in coral evolution.</title>
        <authorList>
            <person name="Cunning R."/>
            <person name="Bay R.A."/>
            <person name="Gillette P."/>
            <person name="Baker A.C."/>
            <person name="Traylor-Knowles N."/>
        </authorList>
    </citation>
    <scope>NUCLEOTIDE SEQUENCE [LARGE SCALE GENOMIC DNA]</scope>
    <source>
        <strain evidence="5">RSMAS</strain>
        <tissue evidence="5">Whole animal</tissue>
    </source>
</reference>
<accession>A0A3M6TVJ8</accession>
<dbReference type="EMBL" id="RCHS01002829">
    <property type="protein sequence ID" value="RMX45427.1"/>
    <property type="molecule type" value="Genomic_DNA"/>
</dbReference>
<feature type="non-terminal residue" evidence="5">
    <location>
        <position position="1"/>
    </location>
</feature>
<dbReference type="SUPFAM" id="SSF53335">
    <property type="entry name" value="S-adenosyl-L-methionine-dependent methyltransferases"/>
    <property type="match status" value="1"/>
</dbReference>
<organism evidence="5 6">
    <name type="scientific">Pocillopora damicornis</name>
    <name type="common">Cauliflower coral</name>
    <name type="synonym">Millepora damicornis</name>
    <dbReference type="NCBI Taxonomy" id="46731"/>
    <lineage>
        <taxon>Eukaryota</taxon>
        <taxon>Metazoa</taxon>
        <taxon>Cnidaria</taxon>
        <taxon>Anthozoa</taxon>
        <taxon>Hexacorallia</taxon>
        <taxon>Scleractinia</taxon>
        <taxon>Astrocoeniina</taxon>
        <taxon>Pocilloporidae</taxon>
        <taxon>Pocillopora</taxon>
    </lineage>
</organism>
<dbReference type="PROSITE" id="PS51559">
    <property type="entry name" value="SAM_RMT2"/>
    <property type="match status" value="1"/>
</dbReference>
<dbReference type="GO" id="GO:0005737">
    <property type="term" value="C:cytoplasm"/>
    <property type="evidence" value="ECO:0007669"/>
    <property type="project" value="TreeGrafter"/>
</dbReference>
<evidence type="ECO:0000313" key="5">
    <source>
        <dbReference type="EMBL" id="RMX45427.1"/>
    </source>
</evidence>
<evidence type="ECO:0000256" key="1">
    <source>
        <dbReference type="ARBA" id="ARBA00022603"/>
    </source>
</evidence>
<dbReference type="InterPro" id="IPR029063">
    <property type="entry name" value="SAM-dependent_MTases_sf"/>
</dbReference>
<dbReference type="AlphaFoldDB" id="A0A3M6TVJ8"/>
<evidence type="ECO:0000313" key="6">
    <source>
        <dbReference type="Proteomes" id="UP000275408"/>
    </source>
</evidence>
<name>A0A3M6TVJ8_POCDA</name>
<evidence type="ECO:0000256" key="3">
    <source>
        <dbReference type="ARBA" id="ARBA00022691"/>
    </source>
</evidence>
<proteinExistence type="predicted"/>
<keyword evidence="1" id="KW-0489">Methyltransferase</keyword>
<dbReference type="GO" id="GO:0030731">
    <property type="term" value="F:guanidinoacetate N-methyltransferase activity"/>
    <property type="evidence" value="ECO:0007669"/>
    <property type="project" value="TreeGrafter"/>
</dbReference>
<dbReference type="OrthoDB" id="19014at2759"/>
<dbReference type="PANTHER" id="PTHR32379:SF1">
    <property type="entry name" value="GUANIDINOACETATE N-METHYLTRANSFERASE"/>
    <property type="match status" value="1"/>
</dbReference>
<evidence type="ECO:0000259" key="4">
    <source>
        <dbReference type="PROSITE" id="PS51559"/>
    </source>
</evidence>
<dbReference type="InterPro" id="IPR051038">
    <property type="entry name" value="RMT2/GAMT_Mtase"/>
</dbReference>
<keyword evidence="6" id="KW-1185">Reference proteome</keyword>